<dbReference type="GeneID" id="63715794"/>
<organism evidence="1 2">
    <name type="scientific">Drechmeria coniospora</name>
    <name type="common">Nematophagous fungus</name>
    <name type="synonym">Meria coniospora</name>
    <dbReference type="NCBI Taxonomy" id="98403"/>
    <lineage>
        <taxon>Eukaryota</taxon>
        <taxon>Fungi</taxon>
        <taxon>Dikarya</taxon>
        <taxon>Ascomycota</taxon>
        <taxon>Pezizomycotina</taxon>
        <taxon>Sordariomycetes</taxon>
        <taxon>Hypocreomycetidae</taxon>
        <taxon>Hypocreales</taxon>
        <taxon>Ophiocordycipitaceae</taxon>
        <taxon>Drechmeria</taxon>
    </lineage>
</organism>
<comment type="caution">
    <text evidence="1">The sequence shown here is derived from an EMBL/GenBank/DDBJ whole genome shotgun (WGS) entry which is preliminary data.</text>
</comment>
<evidence type="ECO:0000313" key="1">
    <source>
        <dbReference type="EMBL" id="KYK62006.1"/>
    </source>
</evidence>
<gene>
    <name evidence="1" type="ORF">DCS_03151</name>
</gene>
<evidence type="ECO:0000313" key="2">
    <source>
        <dbReference type="Proteomes" id="UP000076580"/>
    </source>
</evidence>
<reference evidence="1 2" key="1">
    <citation type="journal article" date="2016" name="Sci. Rep.">
        <title>Insights into Adaptations to a Near-Obligate Nematode Endoparasitic Lifestyle from the Finished Genome of Drechmeria coniospora.</title>
        <authorList>
            <person name="Zhang L."/>
            <person name="Zhou Z."/>
            <person name="Guo Q."/>
            <person name="Fokkens L."/>
            <person name="Miskei M."/>
            <person name="Pocsi I."/>
            <person name="Zhang W."/>
            <person name="Chen M."/>
            <person name="Wang L."/>
            <person name="Sun Y."/>
            <person name="Donzelli B.G."/>
            <person name="Gibson D.M."/>
            <person name="Nelson D.R."/>
            <person name="Luo J.G."/>
            <person name="Rep M."/>
            <person name="Liu H."/>
            <person name="Yang S."/>
            <person name="Wang J."/>
            <person name="Krasnoff S.B."/>
            <person name="Xu Y."/>
            <person name="Molnar I."/>
            <person name="Lin M."/>
        </authorList>
    </citation>
    <scope>NUCLEOTIDE SEQUENCE [LARGE SCALE GENOMIC DNA]</scope>
    <source>
        <strain evidence="1 2">ARSEF 6962</strain>
    </source>
</reference>
<sequence length="77" mass="9061">MSWQAFWAVCMSNEKQLQKLSFILPTHHFMDYFVNMNTDSGEWSIESEWMLPSWDYVAMMNTDVGINLDVMISNGFL</sequence>
<keyword evidence="2" id="KW-1185">Reference proteome</keyword>
<proteinExistence type="predicted"/>
<dbReference type="AlphaFoldDB" id="A0A151GY40"/>
<accession>A0A151GY40</accession>
<protein>
    <submittedName>
        <fullName evidence="1">Uncharacterized protein</fullName>
    </submittedName>
</protein>
<dbReference type="InParanoid" id="A0A151GY40"/>
<dbReference type="Proteomes" id="UP000076580">
    <property type="component" value="Chromosome 01"/>
</dbReference>
<dbReference type="RefSeq" id="XP_040661358.1">
    <property type="nucleotide sequence ID" value="XM_040800475.1"/>
</dbReference>
<name>A0A151GY40_DRECN</name>
<dbReference type="EMBL" id="LAYC01000001">
    <property type="protein sequence ID" value="KYK62006.1"/>
    <property type="molecule type" value="Genomic_DNA"/>
</dbReference>